<keyword evidence="3" id="KW-0812">Transmembrane</keyword>
<keyword evidence="6" id="KW-1185">Reference proteome</keyword>
<accession>A0ABT6JEW5</accession>
<evidence type="ECO:0000256" key="2">
    <source>
        <dbReference type="SAM" id="MobiDB-lite"/>
    </source>
</evidence>
<dbReference type="InterPro" id="IPR008756">
    <property type="entry name" value="Peptidase_M56"/>
</dbReference>
<feature type="transmembrane region" description="Helical" evidence="3">
    <location>
        <begin position="114"/>
        <end position="135"/>
    </location>
</feature>
<feature type="transmembrane region" description="Helical" evidence="3">
    <location>
        <begin position="46"/>
        <end position="65"/>
    </location>
</feature>
<feature type="transmembrane region" description="Helical" evidence="3">
    <location>
        <begin position="317"/>
        <end position="337"/>
    </location>
</feature>
<dbReference type="PANTHER" id="PTHR34978">
    <property type="entry name" value="POSSIBLE SENSOR-TRANSDUCER PROTEIN BLAR"/>
    <property type="match status" value="1"/>
</dbReference>
<feature type="region of interest" description="Disordered" evidence="2">
    <location>
        <begin position="374"/>
        <end position="396"/>
    </location>
</feature>
<organism evidence="5 6">
    <name type="scientific">Luteimonas rhizosphaericola</name>
    <dbReference type="NCBI Taxonomy" id="3042024"/>
    <lineage>
        <taxon>Bacteria</taxon>
        <taxon>Pseudomonadati</taxon>
        <taxon>Pseudomonadota</taxon>
        <taxon>Gammaproteobacteria</taxon>
        <taxon>Lysobacterales</taxon>
        <taxon>Lysobacteraceae</taxon>
        <taxon>Luteimonas</taxon>
    </lineage>
</organism>
<dbReference type="EMBL" id="JARXRN010000016">
    <property type="protein sequence ID" value="MDH5829169.1"/>
    <property type="molecule type" value="Genomic_DNA"/>
</dbReference>
<reference evidence="5 6" key="1">
    <citation type="submission" date="2023-04" db="EMBL/GenBank/DDBJ databases">
        <title>Luteimonas sp. M1R5S18.</title>
        <authorList>
            <person name="Sun J.-Q."/>
        </authorList>
    </citation>
    <scope>NUCLEOTIDE SEQUENCE [LARGE SCALE GENOMIC DNA]</scope>
    <source>
        <strain evidence="5 6">M1R5S18</strain>
    </source>
</reference>
<evidence type="ECO:0000259" key="4">
    <source>
        <dbReference type="Pfam" id="PF05569"/>
    </source>
</evidence>
<dbReference type="RefSeq" id="WP_280599189.1">
    <property type="nucleotide sequence ID" value="NZ_JARXRN010000016.1"/>
</dbReference>
<evidence type="ECO:0000256" key="3">
    <source>
        <dbReference type="SAM" id="Phobius"/>
    </source>
</evidence>
<evidence type="ECO:0000313" key="5">
    <source>
        <dbReference type="EMBL" id="MDH5829169.1"/>
    </source>
</evidence>
<dbReference type="InterPro" id="IPR052173">
    <property type="entry name" value="Beta-lactam_resp_regulator"/>
</dbReference>
<keyword evidence="3" id="KW-1133">Transmembrane helix</keyword>
<gene>
    <name evidence="5" type="ORF">QFW80_01375</name>
</gene>
<feature type="transmembrane region" description="Helical" evidence="3">
    <location>
        <begin position="12"/>
        <end position="34"/>
    </location>
</feature>
<feature type="domain" description="Peptidase M56" evidence="4">
    <location>
        <begin position="22"/>
        <end position="261"/>
    </location>
</feature>
<dbReference type="Gene3D" id="3.30.2010.10">
    <property type="entry name" value="Metalloproteases ('zincins'), catalytic domain"/>
    <property type="match status" value="1"/>
</dbReference>
<comment type="caution">
    <text evidence="5">The sequence shown here is derived from an EMBL/GenBank/DDBJ whole genome shotgun (WGS) entry which is preliminary data.</text>
</comment>
<dbReference type="Proteomes" id="UP001156831">
    <property type="component" value="Unassembled WGS sequence"/>
</dbReference>
<protein>
    <submittedName>
        <fullName evidence="5">M56 family metallopeptidase</fullName>
    </submittedName>
</protein>
<dbReference type="CDD" id="cd07341">
    <property type="entry name" value="M56_BlaR1_MecR1_like"/>
    <property type="match status" value="1"/>
</dbReference>
<keyword evidence="3" id="KW-0472">Membrane</keyword>
<keyword evidence="1" id="KW-0175">Coiled coil</keyword>
<dbReference type="PANTHER" id="PTHR34978:SF3">
    <property type="entry name" value="SLR0241 PROTEIN"/>
    <property type="match status" value="1"/>
</dbReference>
<feature type="coiled-coil region" evidence="1">
    <location>
        <begin position="556"/>
        <end position="583"/>
    </location>
</feature>
<dbReference type="Pfam" id="PF05569">
    <property type="entry name" value="Peptidase_M56"/>
    <property type="match status" value="1"/>
</dbReference>
<evidence type="ECO:0000313" key="6">
    <source>
        <dbReference type="Proteomes" id="UP001156831"/>
    </source>
</evidence>
<sequence>MTDLAAQWLPALSAALLHFLWQGALIGLLAWLALALLRNARPQARYLVACLALALCALLPAWNFVHAFGTAGDAVEAVPLVAIGASALAPLAATAPSGIRFPALPAWSLPQDATTAWIVLLWSIGASLLSLRLALGAWWLRDLRRQAVPESGAWQACVDRLVPALGIRRPVEVRVVANGTTPMVAGIWRPMVLLPAAVLARMPADLLEALVVHELAHVSRHDGLVNLAQGAIEALLFYHPVVWWLSHRIRIERELVADDVAARLTGQPRQLAIALSELDRLAARRQAFPHARHAHAAHGGHLMSRIRQLVRPERRPLGAATLFPLLGLAAAGMAFYAQAQLIDSDNTVVHAAAGAPMRASSALAAPGVTAAALPAASTTADPPPEARPGDANDTAVRTTLRERGTGYALIRADREGFRMSGDLDDVDTIRATRRAIDGDFVWFRRDGRAWVVRDADTLARVDAASRRTDAATAEMDALERRMRPHSERMEALGARMEALQQRTDDGETSRMEAASTRMQALGRELESLVEEEVALSMQAAGGRDDAGPPSDREARLASLRTERERVEREMEQESDAMEALGRRLEARAAPMETLGREMEAAGRPMESIGREMEAVGKRIEREALVADAEIRRILDDAHARGLATPAPSAQ</sequence>
<proteinExistence type="predicted"/>
<evidence type="ECO:0000256" key="1">
    <source>
        <dbReference type="SAM" id="Coils"/>
    </source>
</evidence>
<name>A0ABT6JEW5_9GAMM</name>